<organism evidence="1 2">
    <name type="scientific">Daucus carota subsp. sativus</name>
    <name type="common">Carrot</name>
    <dbReference type="NCBI Taxonomy" id="79200"/>
    <lineage>
        <taxon>Eukaryota</taxon>
        <taxon>Viridiplantae</taxon>
        <taxon>Streptophyta</taxon>
        <taxon>Embryophyta</taxon>
        <taxon>Tracheophyta</taxon>
        <taxon>Spermatophyta</taxon>
        <taxon>Magnoliopsida</taxon>
        <taxon>eudicotyledons</taxon>
        <taxon>Gunneridae</taxon>
        <taxon>Pentapetalae</taxon>
        <taxon>asterids</taxon>
        <taxon>campanulids</taxon>
        <taxon>Apiales</taxon>
        <taxon>Apiaceae</taxon>
        <taxon>Apioideae</taxon>
        <taxon>Scandiceae</taxon>
        <taxon>Daucinae</taxon>
        <taxon>Daucus</taxon>
        <taxon>Daucus sect. Daucus</taxon>
    </lineage>
</organism>
<accession>A0A175YG37</accession>
<sequence length="97" mass="11402">MVKPSKEDQVRRKEDCEVKWLQFNTQLPWIRITNLNMTEIRGAKPTRGATGAAANRKRRVKIPPVRGSIKRRIFAIVYRRCKKMSVYTASYFFTKLV</sequence>
<dbReference type="EMBL" id="CP093351">
    <property type="protein sequence ID" value="WOH14758.1"/>
    <property type="molecule type" value="Genomic_DNA"/>
</dbReference>
<dbReference type="Proteomes" id="UP000077755">
    <property type="component" value="Chromosome 9"/>
</dbReference>
<evidence type="ECO:0000313" key="2">
    <source>
        <dbReference type="Proteomes" id="UP000077755"/>
    </source>
</evidence>
<keyword evidence="2" id="KW-1185">Reference proteome</keyword>
<dbReference type="Gramene" id="KZM82141">
    <property type="protein sequence ID" value="KZM82141"/>
    <property type="gene ID" value="DCAR_029710"/>
</dbReference>
<dbReference type="AlphaFoldDB" id="A0A175YG37"/>
<proteinExistence type="predicted"/>
<reference evidence="1" key="1">
    <citation type="journal article" date="2016" name="Nat. Genet.">
        <title>A high-quality carrot genome assembly provides new insights into carotenoid accumulation and asterid genome evolution.</title>
        <authorList>
            <person name="Iorizzo M."/>
            <person name="Ellison S."/>
            <person name="Senalik D."/>
            <person name="Zeng P."/>
            <person name="Satapoomin P."/>
            <person name="Huang J."/>
            <person name="Bowman M."/>
            <person name="Iovene M."/>
            <person name="Sanseverino W."/>
            <person name="Cavagnaro P."/>
            <person name="Yildiz M."/>
            <person name="Macko-Podgorni A."/>
            <person name="Moranska E."/>
            <person name="Grzebelus E."/>
            <person name="Grzebelus D."/>
            <person name="Ashrafi H."/>
            <person name="Zheng Z."/>
            <person name="Cheng S."/>
            <person name="Spooner D."/>
            <person name="Van Deynze A."/>
            <person name="Simon P."/>
        </authorList>
    </citation>
    <scope>NUCLEOTIDE SEQUENCE</scope>
    <source>
        <tissue evidence="1">Leaf</tissue>
    </source>
</reference>
<evidence type="ECO:0000313" key="1">
    <source>
        <dbReference type="EMBL" id="WOH14758.1"/>
    </source>
</evidence>
<name>A0A175YG37_DAUCS</name>
<reference evidence="1" key="2">
    <citation type="submission" date="2022-03" db="EMBL/GenBank/DDBJ databases">
        <title>Draft title - Genomic analysis of global carrot germplasm unveils the trajectory of domestication and the origin of high carotenoid orange carrot.</title>
        <authorList>
            <person name="Iorizzo M."/>
            <person name="Ellison S."/>
            <person name="Senalik D."/>
            <person name="Macko-Podgorni A."/>
            <person name="Grzebelus D."/>
            <person name="Bostan H."/>
            <person name="Rolling W."/>
            <person name="Curaba J."/>
            <person name="Simon P."/>
        </authorList>
    </citation>
    <scope>NUCLEOTIDE SEQUENCE</scope>
    <source>
        <tissue evidence="1">Leaf</tissue>
    </source>
</reference>
<gene>
    <name evidence="1" type="ORF">DCAR_0934281</name>
</gene>
<protein>
    <submittedName>
        <fullName evidence="1">Uncharacterized protein</fullName>
    </submittedName>
</protein>